<dbReference type="PANTHER" id="PTHR42085:SF2">
    <property type="entry name" value="F-BOX DOMAIN-CONTAINING PROTEIN"/>
    <property type="match status" value="1"/>
</dbReference>
<name>A0A6A6CFG7_ZASCE</name>
<feature type="region of interest" description="Disordered" evidence="1">
    <location>
        <begin position="206"/>
        <end position="245"/>
    </location>
</feature>
<protein>
    <recommendedName>
        <fullName evidence="2">2EXR domain-containing protein</fullName>
    </recommendedName>
</protein>
<proteinExistence type="predicted"/>
<gene>
    <name evidence="3" type="ORF">M409DRAFT_25296</name>
</gene>
<evidence type="ECO:0000259" key="2">
    <source>
        <dbReference type="Pfam" id="PF20150"/>
    </source>
</evidence>
<accession>A0A6A6CFG7</accession>
<evidence type="ECO:0000313" key="3">
    <source>
        <dbReference type="EMBL" id="KAF2164419.1"/>
    </source>
</evidence>
<evidence type="ECO:0000313" key="4">
    <source>
        <dbReference type="Proteomes" id="UP000799537"/>
    </source>
</evidence>
<dbReference type="OrthoDB" id="62952at2759"/>
<dbReference type="Pfam" id="PF20150">
    <property type="entry name" value="2EXR"/>
    <property type="match status" value="1"/>
</dbReference>
<feature type="compositionally biased region" description="Basic and acidic residues" evidence="1">
    <location>
        <begin position="206"/>
        <end position="236"/>
    </location>
</feature>
<reference evidence="3" key="1">
    <citation type="journal article" date="2020" name="Stud. Mycol.">
        <title>101 Dothideomycetes genomes: a test case for predicting lifestyles and emergence of pathogens.</title>
        <authorList>
            <person name="Haridas S."/>
            <person name="Albert R."/>
            <person name="Binder M."/>
            <person name="Bloem J."/>
            <person name="Labutti K."/>
            <person name="Salamov A."/>
            <person name="Andreopoulos B."/>
            <person name="Baker S."/>
            <person name="Barry K."/>
            <person name="Bills G."/>
            <person name="Bluhm B."/>
            <person name="Cannon C."/>
            <person name="Castanera R."/>
            <person name="Culley D."/>
            <person name="Daum C."/>
            <person name="Ezra D."/>
            <person name="Gonzalez J."/>
            <person name="Henrissat B."/>
            <person name="Kuo A."/>
            <person name="Liang C."/>
            <person name="Lipzen A."/>
            <person name="Lutzoni F."/>
            <person name="Magnuson J."/>
            <person name="Mondo S."/>
            <person name="Nolan M."/>
            <person name="Ohm R."/>
            <person name="Pangilinan J."/>
            <person name="Park H.-J."/>
            <person name="Ramirez L."/>
            <person name="Alfaro M."/>
            <person name="Sun H."/>
            <person name="Tritt A."/>
            <person name="Yoshinaga Y."/>
            <person name="Zwiers L.-H."/>
            <person name="Turgeon B."/>
            <person name="Goodwin S."/>
            <person name="Spatafora J."/>
            <person name="Crous P."/>
            <person name="Grigoriev I."/>
        </authorList>
    </citation>
    <scope>NUCLEOTIDE SEQUENCE</scope>
    <source>
        <strain evidence="3">ATCC 36951</strain>
    </source>
</reference>
<evidence type="ECO:0000256" key="1">
    <source>
        <dbReference type="SAM" id="MobiDB-lite"/>
    </source>
</evidence>
<organism evidence="3 4">
    <name type="scientific">Zasmidium cellare ATCC 36951</name>
    <dbReference type="NCBI Taxonomy" id="1080233"/>
    <lineage>
        <taxon>Eukaryota</taxon>
        <taxon>Fungi</taxon>
        <taxon>Dikarya</taxon>
        <taxon>Ascomycota</taxon>
        <taxon>Pezizomycotina</taxon>
        <taxon>Dothideomycetes</taxon>
        <taxon>Dothideomycetidae</taxon>
        <taxon>Mycosphaerellales</taxon>
        <taxon>Mycosphaerellaceae</taxon>
        <taxon>Zasmidium</taxon>
    </lineage>
</organism>
<dbReference type="GeneID" id="54560898"/>
<keyword evidence="4" id="KW-1185">Reference proteome</keyword>
<dbReference type="Proteomes" id="UP000799537">
    <property type="component" value="Unassembled WGS sequence"/>
</dbReference>
<dbReference type="PANTHER" id="PTHR42085">
    <property type="entry name" value="F-BOX DOMAIN-CONTAINING PROTEIN"/>
    <property type="match status" value="1"/>
</dbReference>
<feature type="domain" description="2EXR" evidence="2">
    <location>
        <begin position="5"/>
        <end position="55"/>
    </location>
</feature>
<dbReference type="InterPro" id="IPR038883">
    <property type="entry name" value="AN11006-like"/>
</dbReference>
<dbReference type="InterPro" id="IPR045518">
    <property type="entry name" value="2EXR"/>
</dbReference>
<dbReference type="EMBL" id="ML993604">
    <property type="protein sequence ID" value="KAF2164419.1"/>
    <property type="molecule type" value="Genomic_DNA"/>
</dbReference>
<dbReference type="RefSeq" id="XP_033665308.1">
    <property type="nucleotide sequence ID" value="XM_033807626.1"/>
</dbReference>
<sequence length="245" mass="27928">MESSPFSKLPPELRLTIFEYALAFPQPLQIPSTTPSNPKHPTALPQTSRQLHLETSHLLYTLNTIHLTTPSHLPSFLDTISPRDTSHLRSLCISIPSSAGNFGQDIHYFRSVVQRIAREIRGRLPRACRVVVWPVLLVDRRQYSKEEFEGLMEVLEVHVRDVEGSLRRAVGRVGERMRGEERRGVWRDLFWARRLFGEFLREKEEGMRGDRDGREGGDGDGEQMKGEDEVGVEKVDGNCSLLLDA</sequence>
<dbReference type="AlphaFoldDB" id="A0A6A6CFG7"/>